<dbReference type="EMBL" id="ANJA01000981">
    <property type="protein sequence ID" value="ETO80545.1"/>
    <property type="molecule type" value="Genomic_DNA"/>
</dbReference>
<dbReference type="Gene3D" id="1.25.40.280">
    <property type="entry name" value="alix/aip1 like domains"/>
    <property type="match status" value="2"/>
</dbReference>
<evidence type="ECO:0000256" key="1">
    <source>
        <dbReference type="ARBA" id="ARBA00008901"/>
    </source>
</evidence>
<feature type="domain" description="BRO1" evidence="3">
    <location>
        <begin position="47"/>
        <end position="617"/>
    </location>
</feature>
<sequence length="617" mass="67855">MVDHSAYLTSLHPDWPIIFKNPVHVQLVHNRATAAMTQREPLPPCCHALTPGRKCSSNPHFASELRKFGVSSKVDGVQRLASDLSAARAALQLESNTISKSVFQSPDDIPSYTRRLTQYLALVKGFTEFRQSTENNADAALQASVPVTDATVGATLRQPLVEDSGQTANSQSTAATATDCGGCLSFCRWQDALTGQTVYARSARQEYAHVLLACGILMMSDARDKVDAILSERLSELDETQLKLAYQLLLHAAGVLEACLESMNFTPRSIGAEFADLGEKETEVQESVDDGGVVPDDDMMAKWREEQRQAQQDTQKKAVPDRNDTTKSNSTKPAASIAEEDLAMLKRVPDLADGRFPQLLAWIALAEAQELVVLRGVTREVVDYTLMAKLSVDISARYKGASSLSWMFYLTVSAELFPFLCPAECQKIAPRLLSYSTSITAERIRLYCAYKEPYYQAISTYFQGAACMQTEDARNCVQAVANLKKAATLFEKVVPLEKSYEGKMAADKEEKERVTLLSAIFLRSQQIISRDLDIVTHRNDSVYYEPIPQPEAPCNALSLVKPTTLPAVTTSDLWRDGEVANCLKPTVVTASGDAVENHHQQQNSSPRKGCCSSCIIS</sequence>
<dbReference type="PANTHER" id="PTHR23032">
    <property type="entry name" value="BRO1 DOMAIN-CONTAINING PROTEIN BROX"/>
    <property type="match status" value="1"/>
</dbReference>
<dbReference type="Proteomes" id="UP000028582">
    <property type="component" value="Unassembled WGS sequence"/>
</dbReference>
<evidence type="ECO:0000259" key="3">
    <source>
        <dbReference type="PROSITE" id="PS51180"/>
    </source>
</evidence>
<dbReference type="SMART" id="SM01041">
    <property type="entry name" value="BRO1"/>
    <property type="match status" value="1"/>
</dbReference>
<dbReference type="InterPro" id="IPR038898">
    <property type="entry name" value="BROX"/>
</dbReference>
<organism evidence="4 5">
    <name type="scientific">Phytophthora nicotianae P1976</name>
    <dbReference type="NCBI Taxonomy" id="1317066"/>
    <lineage>
        <taxon>Eukaryota</taxon>
        <taxon>Sar</taxon>
        <taxon>Stramenopiles</taxon>
        <taxon>Oomycota</taxon>
        <taxon>Peronosporomycetes</taxon>
        <taxon>Peronosporales</taxon>
        <taxon>Peronosporaceae</taxon>
        <taxon>Phytophthora</taxon>
    </lineage>
</organism>
<dbReference type="InterPro" id="IPR038499">
    <property type="entry name" value="BRO1_sf"/>
</dbReference>
<dbReference type="InterPro" id="IPR004328">
    <property type="entry name" value="BRO1_dom"/>
</dbReference>
<dbReference type="PANTHER" id="PTHR23032:SF13">
    <property type="entry name" value="BRO1 DOMAIN-CONTAINING PROTEIN BROX"/>
    <property type="match status" value="1"/>
</dbReference>
<protein>
    <recommendedName>
        <fullName evidence="3">BRO1 domain-containing protein</fullName>
    </recommendedName>
</protein>
<dbReference type="PROSITE" id="PS51180">
    <property type="entry name" value="BRO1"/>
    <property type="match status" value="1"/>
</dbReference>
<evidence type="ECO:0000313" key="4">
    <source>
        <dbReference type="EMBL" id="ETO80545.1"/>
    </source>
</evidence>
<reference evidence="4 5" key="1">
    <citation type="submission" date="2013-11" db="EMBL/GenBank/DDBJ databases">
        <title>The Genome Sequence of Phytophthora parasitica P1976.</title>
        <authorList>
            <consortium name="The Broad Institute Genomics Platform"/>
            <person name="Russ C."/>
            <person name="Tyler B."/>
            <person name="Panabieres F."/>
            <person name="Shan W."/>
            <person name="Tripathy S."/>
            <person name="Grunwald N."/>
            <person name="Machado M."/>
            <person name="Johnson C.S."/>
            <person name="Walker B."/>
            <person name="Young S."/>
            <person name="Zeng Q."/>
            <person name="Gargeya S."/>
            <person name="Fitzgerald M."/>
            <person name="Haas B."/>
            <person name="Abouelleil A."/>
            <person name="Allen A.W."/>
            <person name="Alvarado L."/>
            <person name="Arachchi H.M."/>
            <person name="Berlin A.M."/>
            <person name="Chapman S.B."/>
            <person name="Gainer-Dewar J."/>
            <person name="Goldberg J."/>
            <person name="Griggs A."/>
            <person name="Gujja S."/>
            <person name="Hansen M."/>
            <person name="Howarth C."/>
            <person name="Imamovic A."/>
            <person name="Ireland A."/>
            <person name="Larimer J."/>
            <person name="McCowan C."/>
            <person name="Murphy C."/>
            <person name="Pearson M."/>
            <person name="Poon T.W."/>
            <person name="Priest M."/>
            <person name="Roberts A."/>
            <person name="Saif S."/>
            <person name="Shea T."/>
            <person name="Sisk P."/>
            <person name="Sykes S."/>
            <person name="Wortman J."/>
            <person name="Nusbaum C."/>
            <person name="Birren B."/>
        </authorList>
    </citation>
    <scope>NUCLEOTIDE SEQUENCE [LARGE SCALE GENOMIC DNA]</scope>
    <source>
        <strain evidence="4 5">P1976</strain>
    </source>
</reference>
<proteinExistence type="inferred from homology"/>
<dbReference type="OrthoDB" id="104504at2759"/>
<evidence type="ECO:0000313" key="5">
    <source>
        <dbReference type="Proteomes" id="UP000028582"/>
    </source>
</evidence>
<evidence type="ECO:0000256" key="2">
    <source>
        <dbReference type="SAM" id="MobiDB-lite"/>
    </source>
</evidence>
<feature type="compositionally biased region" description="Basic and acidic residues" evidence="2">
    <location>
        <begin position="305"/>
        <end position="325"/>
    </location>
</feature>
<comment type="similarity">
    <text evidence="1">Belongs to the BROX family.</text>
</comment>
<feature type="region of interest" description="Disordered" evidence="2">
    <location>
        <begin position="305"/>
        <end position="333"/>
    </location>
</feature>
<gene>
    <name evidence="4" type="ORF">F444_04947</name>
</gene>
<comment type="caution">
    <text evidence="4">The sequence shown here is derived from an EMBL/GenBank/DDBJ whole genome shotgun (WGS) entry which is preliminary data.</text>
</comment>
<name>A0A081ANT4_PHYNI</name>
<dbReference type="AlphaFoldDB" id="A0A081ANT4"/>
<dbReference type="Pfam" id="PF03097">
    <property type="entry name" value="BRO1"/>
    <property type="match status" value="1"/>
</dbReference>
<accession>A0A081ANT4</accession>